<sequence length="151" mass="17621">MRKIVAPIGVPIISDKAIVSKSRPTTAKVKVEIDIRRTRVTEIRIDVRKENGEIEFISQKVKYENVPEYCFHCKVQGHSDAKCRVLHPELRDTFINDNLDGKNEPHQSNNEKMKNLPKIQDKMQVDKSDDPKKVEGKQKEKNRRRDASFRR</sequence>
<comment type="caution">
    <text evidence="2">The sequence shown here is derived from an EMBL/GenBank/DDBJ whole genome shotgun (WGS) entry which is preliminary data.</text>
</comment>
<protein>
    <submittedName>
        <fullName evidence="2">Uncharacterized protein</fullName>
    </submittedName>
</protein>
<gene>
    <name evidence="2" type="ORF">KY290_005530</name>
</gene>
<reference evidence="2 3" key="1">
    <citation type="journal article" date="2021" name="bioRxiv">
        <title>Chromosome-scale and haplotype-resolved genome assembly of a tetraploid potato cultivar.</title>
        <authorList>
            <person name="Sun H."/>
            <person name="Jiao W.-B."/>
            <person name="Krause K."/>
            <person name="Campoy J.A."/>
            <person name="Goel M."/>
            <person name="Folz-Donahue K."/>
            <person name="Kukat C."/>
            <person name="Huettel B."/>
            <person name="Schneeberger K."/>
        </authorList>
    </citation>
    <scope>NUCLEOTIDE SEQUENCE [LARGE SCALE GENOMIC DNA]</scope>
    <source>
        <strain evidence="2">SolTubOtavaFocal</strain>
        <tissue evidence="2">Leaves</tissue>
    </source>
</reference>
<dbReference type="PANTHER" id="PTHR31286">
    <property type="entry name" value="GLYCINE-RICH CELL WALL STRUCTURAL PROTEIN 1.8-LIKE"/>
    <property type="match status" value="1"/>
</dbReference>
<keyword evidence="3" id="KW-1185">Reference proteome</keyword>
<proteinExistence type="predicted"/>
<dbReference type="InterPro" id="IPR040256">
    <property type="entry name" value="At4g02000-like"/>
</dbReference>
<evidence type="ECO:0000313" key="2">
    <source>
        <dbReference type="EMBL" id="KAH0779103.1"/>
    </source>
</evidence>
<feature type="region of interest" description="Disordered" evidence="1">
    <location>
        <begin position="95"/>
        <end position="151"/>
    </location>
</feature>
<dbReference type="PANTHER" id="PTHR31286:SF164">
    <property type="entry name" value="ZINC FINGER, CCHC-TYPE"/>
    <property type="match status" value="1"/>
</dbReference>
<dbReference type="Proteomes" id="UP000826656">
    <property type="component" value="Unassembled WGS sequence"/>
</dbReference>
<evidence type="ECO:0000256" key="1">
    <source>
        <dbReference type="SAM" id="MobiDB-lite"/>
    </source>
</evidence>
<accession>A0ABQ7WEH8</accession>
<dbReference type="EMBL" id="JAIVGD010000002">
    <property type="protein sequence ID" value="KAH0779103.1"/>
    <property type="molecule type" value="Genomic_DNA"/>
</dbReference>
<name>A0ABQ7WEH8_SOLTU</name>
<organism evidence="2 3">
    <name type="scientific">Solanum tuberosum</name>
    <name type="common">Potato</name>
    <dbReference type="NCBI Taxonomy" id="4113"/>
    <lineage>
        <taxon>Eukaryota</taxon>
        <taxon>Viridiplantae</taxon>
        <taxon>Streptophyta</taxon>
        <taxon>Embryophyta</taxon>
        <taxon>Tracheophyta</taxon>
        <taxon>Spermatophyta</taxon>
        <taxon>Magnoliopsida</taxon>
        <taxon>eudicotyledons</taxon>
        <taxon>Gunneridae</taxon>
        <taxon>Pentapetalae</taxon>
        <taxon>asterids</taxon>
        <taxon>lamiids</taxon>
        <taxon>Solanales</taxon>
        <taxon>Solanaceae</taxon>
        <taxon>Solanoideae</taxon>
        <taxon>Solaneae</taxon>
        <taxon>Solanum</taxon>
    </lineage>
</organism>
<evidence type="ECO:0000313" key="3">
    <source>
        <dbReference type="Proteomes" id="UP000826656"/>
    </source>
</evidence>